<gene>
    <name evidence="1" type="ORF">MARSALSMR5_01878</name>
</gene>
<dbReference type="EMBL" id="CP020931">
    <property type="protein sequence ID" value="ARM83956.1"/>
    <property type="molecule type" value="Genomic_DNA"/>
</dbReference>
<proteinExistence type="predicted"/>
<organism evidence="1 2">
    <name type="scientific">Marinobacter salarius</name>
    <dbReference type="NCBI Taxonomy" id="1420917"/>
    <lineage>
        <taxon>Bacteria</taxon>
        <taxon>Pseudomonadati</taxon>
        <taxon>Pseudomonadota</taxon>
        <taxon>Gammaproteobacteria</taxon>
        <taxon>Pseudomonadales</taxon>
        <taxon>Marinobacteraceae</taxon>
        <taxon>Marinobacter</taxon>
    </lineage>
</organism>
<dbReference type="GeneID" id="77255836"/>
<evidence type="ECO:0000313" key="1">
    <source>
        <dbReference type="EMBL" id="ARM83956.1"/>
    </source>
</evidence>
<accession>A0A1W6K944</accession>
<sequence length="60" mass="7045">MNPALPNNLAVDRKTKTFLIESGDFFRVREWRNAESEAVLHEDIKKHEPWKLPVTIVEVE</sequence>
<reference evidence="1 2" key="1">
    <citation type="submission" date="2017-04" db="EMBL/GenBank/DDBJ databases">
        <title>Genome Sequence of Marinobacter salarius strain SMR5 Isolated from a culture of the Diatom Skeletonema marinoi.</title>
        <authorList>
            <person name="Topel M."/>
            <person name="Pinder M.I.M."/>
            <person name="Johansson O.N."/>
            <person name="Kourtchenko O."/>
            <person name="Godhe A."/>
            <person name="Clarke A.K."/>
        </authorList>
    </citation>
    <scope>NUCLEOTIDE SEQUENCE [LARGE SCALE GENOMIC DNA]</scope>
    <source>
        <strain evidence="1 2">SMR5</strain>
    </source>
</reference>
<dbReference type="Proteomes" id="UP000193100">
    <property type="component" value="Chromosome"/>
</dbReference>
<dbReference type="RefSeq" id="WP_085680308.1">
    <property type="nucleotide sequence ID" value="NZ_CP020931.1"/>
</dbReference>
<evidence type="ECO:0000313" key="2">
    <source>
        <dbReference type="Proteomes" id="UP000193100"/>
    </source>
</evidence>
<dbReference type="AlphaFoldDB" id="A0A1W6K944"/>
<name>A0A1W6K944_9GAMM</name>
<protein>
    <submittedName>
        <fullName evidence="1">Uncharacterized protein</fullName>
    </submittedName>
</protein>